<evidence type="ECO:0000256" key="2">
    <source>
        <dbReference type="ARBA" id="ARBA00004245"/>
    </source>
</evidence>
<organism evidence="13 14">
    <name type="scientific">Nyctereutes procyonoides</name>
    <name type="common">Raccoon dog</name>
    <name type="synonym">Canis procyonoides</name>
    <dbReference type="NCBI Taxonomy" id="34880"/>
    <lineage>
        <taxon>Eukaryota</taxon>
        <taxon>Metazoa</taxon>
        <taxon>Chordata</taxon>
        <taxon>Craniata</taxon>
        <taxon>Vertebrata</taxon>
        <taxon>Euteleostomi</taxon>
        <taxon>Mammalia</taxon>
        <taxon>Eutheria</taxon>
        <taxon>Laurasiatheria</taxon>
        <taxon>Carnivora</taxon>
        <taxon>Caniformia</taxon>
        <taxon>Canidae</taxon>
        <taxon>Nyctereutes</taxon>
    </lineage>
</organism>
<keyword evidence="5" id="KW-0963">Cytoplasm</keyword>
<dbReference type="PANTHER" id="PTHR14353:SF8">
    <property type="entry name" value="MARCKS-RELATED PROTEIN"/>
    <property type="match status" value="1"/>
</dbReference>
<comment type="similarity">
    <text evidence="3">Belongs to the MARCKS family.</text>
</comment>
<dbReference type="AlphaFoldDB" id="A0A811ZWG5"/>
<evidence type="ECO:0000256" key="12">
    <source>
        <dbReference type="SAM" id="MobiDB-lite"/>
    </source>
</evidence>
<evidence type="ECO:0000313" key="14">
    <source>
        <dbReference type="Proteomes" id="UP000645828"/>
    </source>
</evidence>
<keyword evidence="4" id="KW-1003">Cell membrane</keyword>
<dbReference type="EMBL" id="CAJHUB010000777">
    <property type="protein sequence ID" value="CAD7693254.1"/>
    <property type="molecule type" value="Genomic_DNA"/>
</dbReference>
<dbReference type="PRINTS" id="PR00963">
    <property type="entry name" value="MARCKS"/>
</dbReference>
<evidence type="ECO:0000256" key="9">
    <source>
        <dbReference type="ARBA" id="ARBA00023288"/>
    </source>
</evidence>
<evidence type="ECO:0000256" key="5">
    <source>
        <dbReference type="ARBA" id="ARBA00022490"/>
    </source>
</evidence>
<evidence type="ECO:0000256" key="6">
    <source>
        <dbReference type="ARBA" id="ARBA00022707"/>
    </source>
</evidence>
<dbReference type="PANTHER" id="PTHR14353">
    <property type="entry name" value="MYRISTOYLATED ALANINE-RICH C-KINASE SUBSTRATE MARCKS"/>
    <property type="match status" value="1"/>
</dbReference>
<evidence type="ECO:0000256" key="4">
    <source>
        <dbReference type="ARBA" id="ARBA00022475"/>
    </source>
</evidence>
<feature type="compositionally biased region" description="Basic and acidic residues" evidence="12">
    <location>
        <begin position="28"/>
        <end position="37"/>
    </location>
</feature>
<dbReference type="GO" id="GO:0005737">
    <property type="term" value="C:cytoplasm"/>
    <property type="evidence" value="ECO:0007669"/>
    <property type="project" value="TreeGrafter"/>
</dbReference>
<feature type="region of interest" description="Disordered" evidence="12">
    <location>
        <begin position="1"/>
        <end position="79"/>
    </location>
</feature>
<keyword evidence="8" id="KW-0206">Cytoskeleton</keyword>
<accession>A0A811ZWG5</accession>
<keyword evidence="9" id="KW-0449">Lipoprotein</keyword>
<evidence type="ECO:0000256" key="11">
    <source>
        <dbReference type="ARBA" id="ARBA00041349"/>
    </source>
</evidence>
<name>A0A811ZWG5_NYCPR</name>
<gene>
    <name evidence="13" type="ORF">NYPRO_LOCUS26046</name>
</gene>
<protein>
    <recommendedName>
        <fullName evidence="10">MARCKS-related protein</fullName>
    </recommendedName>
    <alternativeName>
        <fullName evidence="11">MARCKS-like protein 1</fullName>
    </alternativeName>
</protein>
<dbReference type="GO" id="GO:0005886">
    <property type="term" value="C:plasma membrane"/>
    <property type="evidence" value="ECO:0007669"/>
    <property type="project" value="UniProtKB-SubCell"/>
</dbReference>
<reference evidence="13" key="1">
    <citation type="submission" date="2020-12" db="EMBL/GenBank/DDBJ databases">
        <authorList>
            <consortium name="Molecular Ecology Group"/>
        </authorList>
    </citation>
    <scope>NUCLEOTIDE SEQUENCE</scope>
    <source>
        <strain evidence="13">TBG_1078</strain>
    </source>
</reference>
<evidence type="ECO:0000256" key="7">
    <source>
        <dbReference type="ARBA" id="ARBA00023136"/>
    </source>
</evidence>
<keyword evidence="14" id="KW-1185">Reference proteome</keyword>
<feature type="compositionally biased region" description="Basic and acidic residues" evidence="12">
    <location>
        <begin position="118"/>
        <end position="133"/>
    </location>
</feature>
<dbReference type="GO" id="GO:0005516">
    <property type="term" value="F:calmodulin binding"/>
    <property type="evidence" value="ECO:0007669"/>
    <property type="project" value="InterPro"/>
</dbReference>
<keyword evidence="6" id="KW-0519">Myristate</keyword>
<dbReference type="GO" id="GO:0051015">
    <property type="term" value="F:actin filament binding"/>
    <property type="evidence" value="ECO:0007669"/>
    <property type="project" value="TreeGrafter"/>
</dbReference>
<evidence type="ECO:0000256" key="1">
    <source>
        <dbReference type="ARBA" id="ARBA00004193"/>
    </source>
</evidence>
<dbReference type="GO" id="GO:0007015">
    <property type="term" value="P:actin filament organization"/>
    <property type="evidence" value="ECO:0007669"/>
    <property type="project" value="TreeGrafter"/>
</dbReference>
<dbReference type="GO" id="GO:0005856">
    <property type="term" value="C:cytoskeleton"/>
    <property type="evidence" value="ECO:0007669"/>
    <property type="project" value="UniProtKB-SubCell"/>
</dbReference>
<dbReference type="InterPro" id="IPR002101">
    <property type="entry name" value="MARCKS"/>
</dbReference>
<feature type="compositionally biased region" description="Polar residues" evidence="12">
    <location>
        <begin position="16"/>
        <end position="27"/>
    </location>
</feature>
<keyword evidence="7" id="KW-0472">Membrane</keyword>
<comment type="subcellular location">
    <subcellularLocation>
        <location evidence="1">Cell membrane</location>
        <topology evidence="1">Lipid-anchor</topology>
    </subcellularLocation>
    <subcellularLocation>
        <location evidence="2">Cytoplasm</location>
        <location evidence="2">Cytoskeleton</location>
    </subcellularLocation>
</comment>
<dbReference type="Proteomes" id="UP000645828">
    <property type="component" value="Unassembled WGS sequence"/>
</dbReference>
<proteinExistence type="inferred from homology"/>
<sequence length="197" mass="21295">MSVSALKLLNFKQQDKTNSSHTSNDENNGGHKSENGHMKSNGDLSPKGEGESPPVNRTEEGTEVEGDGPGRETLKKKKLSFKKSFRRAFKLSGLSFKINRKEGRNGFSAFSSTGRSRGRSEPGVKAQPRKERLLPPLVGKEPQAKEVEASAATKGGDTEEAGPSRGRALGYRDLYSLKRVVLHLPASRMSTWVGGGG</sequence>
<comment type="caution">
    <text evidence="13">The sequence shown here is derived from an EMBL/GenBank/DDBJ whole genome shotgun (WGS) entry which is preliminary data.</text>
</comment>
<evidence type="ECO:0000256" key="3">
    <source>
        <dbReference type="ARBA" id="ARBA00006456"/>
    </source>
</evidence>
<evidence type="ECO:0000313" key="13">
    <source>
        <dbReference type="EMBL" id="CAD7693254.1"/>
    </source>
</evidence>
<dbReference type="Pfam" id="PF02063">
    <property type="entry name" value="MARCKS"/>
    <property type="match status" value="1"/>
</dbReference>
<evidence type="ECO:0000256" key="10">
    <source>
        <dbReference type="ARBA" id="ARBA00039678"/>
    </source>
</evidence>
<dbReference type="GO" id="GO:0007417">
    <property type="term" value="P:central nervous system development"/>
    <property type="evidence" value="ECO:0007669"/>
    <property type="project" value="TreeGrafter"/>
</dbReference>
<feature type="region of interest" description="Disordered" evidence="12">
    <location>
        <begin position="102"/>
        <end position="166"/>
    </location>
</feature>
<evidence type="ECO:0000256" key="8">
    <source>
        <dbReference type="ARBA" id="ARBA00023212"/>
    </source>
</evidence>